<accession>K1XLB7</accession>
<feature type="region of interest" description="Disordered" evidence="1">
    <location>
        <begin position="25"/>
        <end position="154"/>
    </location>
</feature>
<evidence type="ECO:0000313" key="3">
    <source>
        <dbReference type="Proteomes" id="UP000006753"/>
    </source>
</evidence>
<dbReference type="OrthoDB" id="10355868at2759"/>
<dbReference type="Proteomes" id="UP000006753">
    <property type="component" value="Unassembled WGS sequence"/>
</dbReference>
<feature type="compositionally biased region" description="Pro residues" evidence="1">
    <location>
        <begin position="71"/>
        <end position="84"/>
    </location>
</feature>
<dbReference type="HOGENOM" id="CLU_1219920_0_0_1"/>
<organism evidence="2 3">
    <name type="scientific">Marssonina brunnea f. sp. multigermtubi (strain MB_m1)</name>
    <name type="common">Marssonina leaf spot fungus</name>
    <dbReference type="NCBI Taxonomy" id="1072389"/>
    <lineage>
        <taxon>Eukaryota</taxon>
        <taxon>Fungi</taxon>
        <taxon>Dikarya</taxon>
        <taxon>Ascomycota</taxon>
        <taxon>Pezizomycotina</taxon>
        <taxon>Leotiomycetes</taxon>
        <taxon>Helotiales</taxon>
        <taxon>Drepanopezizaceae</taxon>
        <taxon>Drepanopeziza</taxon>
    </lineage>
</organism>
<dbReference type="EMBL" id="JH921451">
    <property type="protein sequence ID" value="EKD13244.1"/>
    <property type="molecule type" value="Genomic_DNA"/>
</dbReference>
<evidence type="ECO:0000256" key="1">
    <source>
        <dbReference type="SAM" id="MobiDB-lite"/>
    </source>
</evidence>
<sequence>MPSHSSLASFLPLELPNFLAIRSSPRTADARKRLRISAPNDPVILTSSPPVSESRARDEMSVFGAPALTMAPPPQYYSSPPPDYKPSTLSIQQSPLGSHPMPILPPPPSDKRPPSPAPSALSPPSSLHDLPRYTPRESISARDSAAKAKPRPSANTWAAWIPWNWLSPPRRSGCTIAGSTGQGSRDQVDGDRGIELDAHEQQQYELDQQPVAREDKHRERYWCCGCF</sequence>
<evidence type="ECO:0000313" key="2">
    <source>
        <dbReference type="EMBL" id="EKD13244.1"/>
    </source>
</evidence>
<proteinExistence type="predicted"/>
<dbReference type="GeneID" id="18764622"/>
<keyword evidence="3" id="KW-1185">Reference proteome</keyword>
<feature type="compositionally biased region" description="Low complexity" evidence="1">
    <location>
        <begin position="118"/>
        <end position="127"/>
    </location>
</feature>
<dbReference type="KEGG" id="mbe:MBM_08687"/>
<dbReference type="RefSeq" id="XP_007296576.1">
    <property type="nucleotide sequence ID" value="XM_007296514.1"/>
</dbReference>
<gene>
    <name evidence="2" type="ORF">MBM_08687</name>
</gene>
<dbReference type="InParanoid" id="K1XLB7"/>
<reference evidence="2 3" key="1">
    <citation type="journal article" date="2012" name="BMC Genomics">
        <title>Sequencing the genome of Marssonina brunnea reveals fungus-poplar co-evolution.</title>
        <authorList>
            <person name="Zhu S."/>
            <person name="Cao Y.-Z."/>
            <person name="Jiang C."/>
            <person name="Tan B.-Y."/>
            <person name="Wang Z."/>
            <person name="Feng S."/>
            <person name="Zhang L."/>
            <person name="Su X.-H."/>
            <person name="Brejova B."/>
            <person name="Vinar T."/>
            <person name="Xu M."/>
            <person name="Wang M.-X."/>
            <person name="Zhang S.-G."/>
            <person name="Huang M.-R."/>
            <person name="Wu R."/>
            <person name="Zhou Y."/>
        </authorList>
    </citation>
    <scope>NUCLEOTIDE SEQUENCE [LARGE SCALE GENOMIC DNA]</scope>
    <source>
        <strain evidence="2 3">MB_m1</strain>
    </source>
</reference>
<dbReference type="AlphaFoldDB" id="K1XLB7"/>
<protein>
    <submittedName>
        <fullName evidence="2">Uncharacterized protein</fullName>
    </submittedName>
</protein>
<name>K1XLB7_MARBU</name>